<accession>A0A1I1SF81</accession>
<dbReference type="PROSITE" id="PS50931">
    <property type="entry name" value="HTH_LYSR"/>
    <property type="match status" value="1"/>
</dbReference>
<keyword evidence="2" id="KW-0805">Transcription regulation</keyword>
<evidence type="ECO:0000259" key="5">
    <source>
        <dbReference type="PROSITE" id="PS50931"/>
    </source>
</evidence>
<dbReference type="InterPro" id="IPR000847">
    <property type="entry name" value="LysR_HTH_N"/>
</dbReference>
<dbReference type="InterPro" id="IPR058163">
    <property type="entry name" value="LysR-type_TF_proteobact-type"/>
</dbReference>
<evidence type="ECO:0000256" key="4">
    <source>
        <dbReference type="ARBA" id="ARBA00023163"/>
    </source>
</evidence>
<dbReference type="GO" id="GO:0003700">
    <property type="term" value="F:DNA-binding transcription factor activity"/>
    <property type="evidence" value="ECO:0007669"/>
    <property type="project" value="InterPro"/>
</dbReference>
<keyword evidence="4" id="KW-0804">Transcription</keyword>
<dbReference type="Proteomes" id="UP000182258">
    <property type="component" value="Unassembled WGS sequence"/>
</dbReference>
<dbReference type="Gene3D" id="1.10.10.10">
    <property type="entry name" value="Winged helix-like DNA-binding domain superfamily/Winged helix DNA-binding domain"/>
    <property type="match status" value="1"/>
</dbReference>
<dbReference type="PANTHER" id="PTHR30537:SF74">
    <property type="entry name" value="HTH-TYPE TRANSCRIPTIONAL REGULATOR TRPI"/>
    <property type="match status" value="1"/>
</dbReference>
<evidence type="ECO:0000256" key="2">
    <source>
        <dbReference type="ARBA" id="ARBA00023015"/>
    </source>
</evidence>
<dbReference type="GO" id="GO:0006351">
    <property type="term" value="P:DNA-templated transcription"/>
    <property type="evidence" value="ECO:0007669"/>
    <property type="project" value="TreeGrafter"/>
</dbReference>
<dbReference type="InterPro" id="IPR036388">
    <property type="entry name" value="WH-like_DNA-bd_sf"/>
</dbReference>
<evidence type="ECO:0000313" key="7">
    <source>
        <dbReference type="Proteomes" id="UP000182258"/>
    </source>
</evidence>
<dbReference type="AlphaFoldDB" id="A0A1I1SF81"/>
<organism evidence="6 7">
    <name type="scientific">Devosia psychrophila</name>
    <dbReference type="NCBI Taxonomy" id="728005"/>
    <lineage>
        <taxon>Bacteria</taxon>
        <taxon>Pseudomonadati</taxon>
        <taxon>Pseudomonadota</taxon>
        <taxon>Alphaproteobacteria</taxon>
        <taxon>Hyphomicrobiales</taxon>
        <taxon>Devosiaceae</taxon>
        <taxon>Devosia</taxon>
    </lineage>
</organism>
<evidence type="ECO:0000313" key="6">
    <source>
        <dbReference type="EMBL" id="SFD45127.1"/>
    </source>
</evidence>
<gene>
    <name evidence="6" type="ORF">SAMN04488059_1655</name>
</gene>
<protein>
    <submittedName>
        <fullName evidence="6">LysR family transcriptional regulator, glycine cleavage system transcriptional activator</fullName>
    </submittedName>
</protein>
<dbReference type="SUPFAM" id="SSF46785">
    <property type="entry name" value="Winged helix' DNA-binding domain"/>
    <property type="match status" value="1"/>
</dbReference>
<dbReference type="STRING" id="728005.SAMN04488059_1655"/>
<dbReference type="InterPro" id="IPR005119">
    <property type="entry name" value="LysR_subst-bd"/>
</dbReference>
<dbReference type="Gene3D" id="3.40.190.10">
    <property type="entry name" value="Periplasmic binding protein-like II"/>
    <property type="match status" value="2"/>
</dbReference>
<comment type="similarity">
    <text evidence="1">Belongs to the LysR transcriptional regulatory family.</text>
</comment>
<dbReference type="GO" id="GO:0043565">
    <property type="term" value="F:sequence-specific DNA binding"/>
    <property type="evidence" value="ECO:0007669"/>
    <property type="project" value="TreeGrafter"/>
</dbReference>
<proteinExistence type="inferred from homology"/>
<evidence type="ECO:0000256" key="1">
    <source>
        <dbReference type="ARBA" id="ARBA00009437"/>
    </source>
</evidence>
<name>A0A1I1SF81_9HYPH</name>
<reference evidence="6 7" key="1">
    <citation type="submission" date="2016-10" db="EMBL/GenBank/DDBJ databases">
        <authorList>
            <person name="de Groot N.N."/>
        </authorList>
    </citation>
    <scope>NUCLEOTIDE SEQUENCE [LARGE SCALE GENOMIC DNA]</scope>
    <source>
        <strain evidence="6 7">CGMCC 1.10210</strain>
    </source>
</reference>
<evidence type="ECO:0000256" key="3">
    <source>
        <dbReference type="ARBA" id="ARBA00023125"/>
    </source>
</evidence>
<dbReference type="PANTHER" id="PTHR30537">
    <property type="entry name" value="HTH-TYPE TRANSCRIPTIONAL REGULATOR"/>
    <property type="match status" value="1"/>
</dbReference>
<dbReference type="CDD" id="cd08432">
    <property type="entry name" value="PBP2_GcdR_TrpI_HvrB_AmpR_like"/>
    <property type="match status" value="1"/>
</dbReference>
<sequence length="267" mass="29679">MEETLGFALFIRHRRKIVLTDKGRDLAASLGDMLKNLQTKVAMLRGSDDDSVLRLSTTHSLAMKWLAPRLHRFGQRYPELDLRVEANDAMVSTDGHACDIALRYTNAPADNLLFRDSLVVVVSPEVGAASLDEALEQPLLYEGTLELWLRFLGQNGRRNPGYDFSRSFSHAGLLVQAAVAGHGVALAPYALAYEDLSQGRLVTCPCIPLASHYGYRLVFDERKLDTLKIRAFVDWIEAETADMAQAFATAFPESTQTRSRGKALPLR</sequence>
<dbReference type="InterPro" id="IPR036390">
    <property type="entry name" value="WH_DNA-bd_sf"/>
</dbReference>
<dbReference type="SUPFAM" id="SSF53850">
    <property type="entry name" value="Periplasmic binding protein-like II"/>
    <property type="match status" value="1"/>
</dbReference>
<feature type="domain" description="HTH lysR-type" evidence="5">
    <location>
        <begin position="1"/>
        <end position="20"/>
    </location>
</feature>
<dbReference type="EMBL" id="FOMB01000065">
    <property type="protein sequence ID" value="SFD45127.1"/>
    <property type="molecule type" value="Genomic_DNA"/>
</dbReference>
<keyword evidence="3" id="KW-0238">DNA-binding</keyword>
<dbReference type="Pfam" id="PF03466">
    <property type="entry name" value="LysR_substrate"/>
    <property type="match status" value="1"/>
</dbReference>